<keyword evidence="6" id="KW-0479">Metal-binding</keyword>
<evidence type="ECO:0000256" key="3">
    <source>
        <dbReference type="ARBA" id="ARBA00016337"/>
    </source>
</evidence>
<keyword evidence="8" id="KW-0460">Magnesium</keyword>
<dbReference type="GO" id="GO:0016740">
    <property type="term" value="F:transferase activity"/>
    <property type="evidence" value="ECO:0007669"/>
    <property type="project" value="UniProtKB-KW"/>
</dbReference>
<dbReference type="Proteomes" id="UP000000376">
    <property type="component" value="Chromosome"/>
</dbReference>
<reference evidence="11 12" key="1">
    <citation type="journal article" date="2010" name="Stand. Genomic Sci.">
        <title>Complete genome sequence of Arcanobacterium haemolyticum type strain (11018).</title>
        <authorList>
            <person name="Yasawong M."/>
            <person name="Teshima H."/>
            <person name="Lapidus A."/>
            <person name="Nolan M."/>
            <person name="Lucas S."/>
            <person name="Glavina Del Rio T."/>
            <person name="Tice H."/>
            <person name="Cheng J."/>
            <person name="Bruce D."/>
            <person name="Detter C."/>
            <person name="Tapia R."/>
            <person name="Han C."/>
            <person name="Goodwin L."/>
            <person name="Pitluck S."/>
            <person name="Liolios K."/>
            <person name="Ivanova N."/>
            <person name="Mavromatis K."/>
            <person name="Mikhailova N."/>
            <person name="Pati A."/>
            <person name="Chen A."/>
            <person name="Palaniappan K."/>
            <person name="Land M."/>
            <person name="Hauser L."/>
            <person name="Chang Y."/>
            <person name="Jeffries C."/>
            <person name="Rohde M."/>
            <person name="Sikorski J."/>
            <person name="Pukall R."/>
            <person name="Goker M."/>
            <person name="Woyke T."/>
            <person name="Bristow J."/>
            <person name="Eisen J."/>
            <person name="Markowitz V."/>
            <person name="Hugenholtz P."/>
            <person name="Kyrpides N."/>
            <person name="Klenk H."/>
        </authorList>
    </citation>
    <scope>NUCLEOTIDE SEQUENCE [LARGE SCALE GENOMIC DNA]</scope>
    <source>
        <strain evidence="12">ATCC 9345 / DSM 20595 / CCUG 17215 / LMG 16163 / NBRC 15585 / NCTC 8452 / 11018</strain>
    </source>
</reference>
<evidence type="ECO:0000256" key="7">
    <source>
        <dbReference type="ARBA" id="ARBA00022827"/>
    </source>
</evidence>
<gene>
    <name evidence="11" type="ordered locus">Arch_1163</name>
</gene>
<evidence type="ECO:0000256" key="5">
    <source>
        <dbReference type="ARBA" id="ARBA00022679"/>
    </source>
</evidence>
<organism evidence="11 12">
    <name type="scientific">Arcanobacterium haemolyticum (strain ATCC 9345 / DSM 20595 / CCM 5947 / CCUG 17215 / LMG 16163 / NBRC 15585 / NCTC 8452 / 11018)</name>
    <dbReference type="NCBI Taxonomy" id="644284"/>
    <lineage>
        <taxon>Bacteria</taxon>
        <taxon>Bacillati</taxon>
        <taxon>Actinomycetota</taxon>
        <taxon>Actinomycetes</taxon>
        <taxon>Actinomycetales</taxon>
        <taxon>Actinomycetaceae</taxon>
        <taxon>Arcanobacterium</taxon>
    </lineage>
</organism>
<dbReference type="InterPro" id="IPR003374">
    <property type="entry name" value="ApbE-like_sf"/>
</dbReference>
<dbReference type="GO" id="GO:0046872">
    <property type="term" value="F:metal ion binding"/>
    <property type="evidence" value="ECO:0007669"/>
    <property type="project" value="UniProtKB-KW"/>
</dbReference>
<proteinExistence type="predicted"/>
<sequence>MTSHTNSPHLLHEVWGTVVTITIGSSVEPHSHQSPQFDPVLAACRDFMDRIDTIFSPFRPESLVTGYRSGAIRESELRSYHPDHALLIDVIHGCRTGKTMTNGAFDPWIVPGGFNPSGYVKGWACERMARMLKDANINNFCINAGGDVLTRGYSYRDVSTSNPWVIGIRHPHDRDALATTFSVTNGGIATSGTYERGFHIVSPHGGANSLPGSAANGACSASVVGPDAAVAEILSTALVVDGRKSPAWFAGFPQYSAFVVDPMPADSSHAPTAWRIPARF</sequence>
<dbReference type="Pfam" id="PF02424">
    <property type="entry name" value="ApbE"/>
    <property type="match status" value="1"/>
</dbReference>
<comment type="catalytic activity">
    <reaction evidence="10">
        <text>L-threonyl-[protein] + FAD = FMN-L-threonyl-[protein] + AMP + H(+)</text>
        <dbReference type="Rhea" id="RHEA:36847"/>
        <dbReference type="Rhea" id="RHEA-COMP:11060"/>
        <dbReference type="Rhea" id="RHEA-COMP:11061"/>
        <dbReference type="ChEBI" id="CHEBI:15378"/>
        <dbReference type="ChEBI" id="CHEBI:30013"/>
        <dbReference type="ChEBI" id="CHEBI:57692"/>
        <dbReference type="ChEBI" id="CHEBI:74257"/>
        <dbReference type="ChEBI" id="CHEBI:456215"/>
        <dbReference type="EC" id="2.7.1.180"/>
    </reaction>
</comment>
<protein>
    <recommendedName>
        <fullName evidence="3">FAD:protein FMN transferase</fullName>
        <ecNumber evidence="2">2.7.1.180</ecNumber>
    </recommendedName>
    <alternativeName>
        <fullName evidence="9">Flavin transferase</fullName>
    </alternativeName>
</protein>
<dbReference type="HOGENOM" id="CLU_044403_4_1_11"/>
<dbReference type="SUPFAM" id="SSF143631">
    <property type="entry name" value="ApbE-like"/>
    <property type="match status" value="1"/>
</dbReference>
<keyword evidence="5" id="KW-0808">Transferase</keyword>
<evidence type="ECO:0000256" key="6">
    <source>
        <dbReference type="ARBA" id="ARBA00022723"/>
    </source>
</evidence>
<keyword evidence="4" id="KW-0285">Flavoprotein</keyword>
<evidence type="ECO:0000256" key="4">
    <source>
        <dbReference type="ARBA" id="ARBA00022630"/>
    </source>
</evidence>
<keyword evidence="7" id="KW-0274">FAD</keyword>
<dbReference type="PANTHER" id="PTHR30040:SF2">
    <property type="entry name" value="FAD:PROTEIN FMN TRANSFERASE"/>
    <property type="match status" value="1"/>
</dbReference>
<name>D7BPM7_ARCHD</name>
<comment type="cofactor">
    <cofactor evidence="1">
        <name>Mg(2+)</name>
        <dbReference type="ChEBI" id="CHEBI:18420"/>
    </cofactor>
</comment>
<dbReference type="STRING" id="644284.Arch_1163"/>
<keyword evidence="12" id="KW-1185">Reference proteome</keyword>
<evidence type="ECO:0000313" key="11">
    <source>
        <dbReference type="EMBL" id="ADH92876.1"/>
    </source>
</evidence>
<dbReference type="RefSeq" id="WP_013170370.1">
    <property type="nucleotide sequence ID" value="NC_014218.1"/>
</dbReference>
<dbReference type="PANTHER" id="PTHR30040">
    <property type="entry name" value="THIAMINE BIOSYNTHESIS LIPOPROTEIN APBE"/>
    <property type="match status" value="1"/>
</dbReference>
<dbReference type="AlphaFoldDB" id="D7BPM7"/>
<dbReference type="eggNOG" id="COG1477">
    <property type="taxonomic scope" value="Bacteria"/>
</dbReference>
<evidence type="ECO:0000256" key="9">
    <source>
        <dbReference type="ARBA" id="ARBA00031306"/>
    </source>
</evidence>
<dbReference type="Gene3D" id="3.10.520.10">
    <property type="entry name" value="ApbE-like domains"/>
    <property type="match status" value="2"/>
</dbReference>
<evidence type="ECO:0000256" key="8">
    <source>
        <dbReference type="ARBA" id="ARBA00022842"/>
    </source>
</evidence>
<dbReference type="KEGG" id="ahe:Arch_1163"/>
<dbReference type="EMBL" id="CP002045">
    <property type="protein sequence ID" value="ADH92876.1"/>
    <property type="molecule type" value="Genomic_DNA"/>
</dbReference>
<evidence type="ECO:0000256" key="2">
    <source>
        <dbReference type="ARBA" id="ARBA00011955"/>
    </source>
</evidence>
<dbReference type="InterPro" id="IPR024932">
    <property type="entry name" value="ApbE"/>
</dbReference>
<evidence type="ECO:0000256" key="10">
    <source>
        <dbReference type="ARBA" id="ARBA00048540"/>
    </source>
</evidence>
<keyword evidence="11" id="KW-0449">Lipoprotein</keyword>
<dbReference type="EC" id="2.7.1.180" evidence="2"/>
<evidence type="ECO:0000313" key="12">
    <source>
        <dbReference type="Proteomes" id="UP000000376"/>
    </source>
</evidence>
<evidence type="ECO:0000256" key="1">
    <source>
        <dbReference type="ARBA" id="ARBA00001946"/>
    </source>
</evidence>
<dbReference type="OrthoDB" id="3728306at2"/>
<accession>D7BPM7</accession>